<evidence type="ECO:0000259" key="8">
    <source>
        <dbReference type="PROSITE" id="PS50850"/>
    </source>
</evidence>
<dbReference type="Gene3D" id="3.30.70.260">
    <property type="match status" value="1"/>
</dbReference>
<evidence type="ECO:0000256" key="2">
    <source>
        <dbReference type="ARBA" id="ARBA00022448"/>
    </source>
</evidence>
<dbReference type="InterPro" id="IPR045865">
    <property type="entry name" value="ACT-like_dom_sf"/>
</dbReference>
<keyword evidence="4 7" id="KW-0812">Transmembrane</keyword>
<dbReference type="RefSeq" id="WP_209970020.1">
    <property type="nucleotide sequence ID" value="NZ_JAGGLB010000002.1"/>
</dbReference>
<keyword evidence="5 7" id="KW-1133">Transmembrane helix</keyword>
<evidence type="ECO:0000256" key="6">
    <source>
        <dbReference type="ARBA" id="ARBA00023136"/>
    </source>
</evidence>
<gene>
    <name evidence="10" type="ORF">J2Z66_000782</name>
</gene>
<evidence type="ECO:0000256" key="5">
    <source>
        <dbReference type="ARBA" id="ARBA00022989"/>
    </source>
</evidence>
<keyword evidence="2" id="KW-0813">Transport</keyword>
<feature type="transmembrane region" description="Helical" evidence="7">
    <location>
        <begin position="249"/>
        <end position="271"/>
    </location>
</feature>
<dbReference type="SUPFAM" id="SSF103473">
    <property type="entry name" value="MFS general substrate transporter"/>
    <property type="match status" value="1"/>
</dbReference>
<evidence type="ECO:0000256" key="3">
    <source>
        <dbReference type="ARBA" id="ARBA00022475"/>
    </source>
</evidence>
<evidence type="ECO:0000313" key="10">
    <source>
        <dbReference type="EMBL" id="MBP1989187.1"/>
    </source>
</evidence>
<dbReference type="InterPro" id="IPR036259">
    <property type="entry name" value="MFS_trans_sf"/>
</dbReference>
<proteinExistence type="predicted"/>
<dbReference type="PANTHER" id="PTHR23517:SF13">
    <property type="entry name" value="MAJOR FACILITATOR SUPERFAMILY MFS_1"/>
    <property type="match status" value="1"/>
</dbReference>
<dbReference type="InterPro" id="IPR005829">
    <property type="entry name" value="Sugar_transporter_CS"/>
</dbReference>
<feature type="domain" description="ACT" evidence="9">
    <location>
        <begin position="6"/>
        <end position="80"/>
    </location>
</feature>
<evidence type="ECO:0000259" key="9">
    <source>
        <dbReference type="PROSITE" id="PS51671"/>
    </source>
</evidence>
<keyword evidence="6 7" id="KW-0472">Membrane</keyword>
<feature type="transmembrane region" description="Helical" evidence="7">
    <location>
        <begin position="449"/>
        <end position="469"/>
    </location>
</feature>
<feature type="transmembrane region" description="Helical" evidence="7">
    <location>
        <begin position="385"/>
        <end position="409"/>
    </location>
</feature>
<name>A0ABS4INP9_9BACL</name>
<dbReference type="Pfam" id="PF07690">
    <property type="entry name" value="MFS_1"/>
    <property type="match status" value="1"/>
</dbReference>
<dbReference type="EMBL" id="JAGGLB010000002">
    <property type="protein sequence ID" value="MBP1989187.1"/>
    <property type="molecule type" value="Genomic_DNA"/>
</dbReference>
<feature type="domain" description="Major facilitator superfamily (MFS) profile" evidence="8">
    <location>
        <begin position="95"/>
        <end position="475"/>
    </location>
</feature>
<keyword evidence="11" id="KW-1185">Reference proteome</keyword>
<feature type="transmembrane region" description="Helical" evidence="7">
    <location>
        <begin position="421"/>
        <end position="443"/>
    </location>
</feature>
<feature type="transmembrane region" description="Helical" evidence="7">
    <location>
        <begin position="331"/>
        <end position="352"/>
    </location>
</feature>
<dbReference type="PROSITE" id="PS50850">
    <property type="entry name" value="MFS"/>
    <property type="match status" value="1"/>
</dbReference>
<dbReference type="InterPro" id="IPR054480">
    <property type="entry name" value="AHAS_small-like_ACT"/>
</dbReference>
<evidence type="ECO:0000256" key="7">
    <source>
        <dbReference type="SAM" id="Phobius"/>
    </source>
</evidence>
<dbReference type="InterPro" id="IPR002912">
    <property type="entry name" value="ACT_dom"/>
</dbReference>
<feature type="transmembrane region" description="Helical" evidence="7">
    <location>
        <begin position="359"/>
        <end position="379"/>
    </location>
</feature>
<dbReference type="InterPro" id="IPR020846">
    <property type="entry name" value="MFS_dom"/>
</dbReference>
<dbReference type="Proteomes" id="UP001519287">
    <property type="component" value="Unassembled WGS sequence"/>
</dbReference>
<evidence type="ECO:0000313" key="11">
    <source>
        <dbReference type="Proteomes" id="UP001519287"/>
    </source>
</evidence>
<dbReference type="InterPro" id="IPR011701">
    <property type="entry name" value="MFS"/>
</dbReference>
<evidence type="ECO:0000256" key="1">
    <source>
        <dbReference type="ARBA" id="ARBA00004651"/>
    </source>
</evidence>
<dbReference type="PROSITE" id="PS51671">
    <property type="entry name" value="ACT"/>
    <property type="match status" value="1"/>
</dbReference>
<sequence length="475" mass="51009">MITLQRLTMTVHNQPGALARVTELFSRNGYNIDRIHAGMVGSPAISRMRIDTSIGEEHLQRIMSQLTALADVIQVVSTQRKRISLTGIQFRAQTSFWFIAFSLFIAILGANLPTPLYALYRMKWNLSPVIMTLLFASYALVVIPTIVIVGQISDRWGRKSLLVPAVFCSFTASFLFMFAEGIGELLAARVLQGLSVGMFSGIAVSALMAFLPREKLGKAAVVLAIATTSANAAAPLVGGGLGQYAPAPLVLSFAIHAALALLCLFGIAFFVPETHNPSLLKSPLLKLQVPKEMRGIFFHCSTATFLAWTILGLLLSVIPSYMNDIVGRSNLLLSGGMVSLVLGMSALSQLLLRKLPTRRAAQIGCIAMLLGLAAVVAMLVTKSLILLVLMSCLIGIGHGPLYSGSLLVLNAHTPDRSRTSVMSLFYAVSYMGLSIPILGLGFVARGVGLTPAIYGFAAVMVVLIVVHLVRGERKR</sequence>
<reference evidence="10 11" key="1">
    <citation type="submission" date="2021-03" db="EMBL/GenBank/DDBJ databases">
        <title>Genomic Encyclopedia of Type Strains, Phase IV (KMG-IV): sequencing the most valuable type-strain genomes for metagenomic binning, comparative biology and taxonomic classification.</title>
        <authorList>
            <person name="Goeker M."/>
        </authorList>
    </citation>
    <scope>NUCLEOTIDE SEQUENCE [LARGE SCALE GENOMIC DNA]</scope>
    <source>
        <strain evidence="10 11">DSM 26048</strain>
    </source>
</reference>
<organism evidence="10 11">
    <name type="scientific">Paenibacillus eucommiae</name>
    <dbReference type="NCBI Taxonomy" id="1355755"/>
    <lineage>
        <taxon>Bacteria</taxon>
        <taxon>Bacillati</taxon>
        <taxon>Bacillota</taxon>
        <taxon>Bacilli</taxon>
        <taxon>Bacillales</taxon>
        <taxon>Paenibacillaceae</taxon>
        <taxon>Paenibacillus</taxon>
    </lineage>
</organism>
<comment type="caution">
    <text evidence="10">The sequence shown here is derived from an EMBL/GenBank/DDBJ whole genome shotgun (WGS) entry which is preliminary data.</text>
</comment>
<feature type="transmembrane region" description="Helical" evidence="7">
    <location>
        <begin position="126"/>
        <end position="149"/>
    </location>
</feature>
<keyword evidence="3" id="KW-1003">Cell membrane</keyword>
<feature type="transmembrane region" description="Helical" evidence="7">
    <location>
        <begin position="96"/>
        <end position="120"/>
    </location>
</feature>
<feature type="transmembrane region" description="Helical" evidence="7">
    <location>
        <begin position="191"/>
        <end position="212"/>
    </location>
</feature>
<accession>A0ABS4INP9</accession>
<dbReference type="PANTHER" id="PTHR23517">
    <property type="entry name" value="RESISTANCE PROTEIN MDTM, PUTATIVE-RELATED-RELATED"/>
    <property type="match status" value="1"/>
</dbReference>
<feature type="transmembrane region" description="Helical" evidence="7">
    <location>
        <begin position="161"/>
        <end position="179"/>
    </location>
</feature>
<evidence type="ECO:0000256" key="4">
    <source>
        <dbReference type="ARBA" id="ARBA00022692"/>
    </source>
</evidence>
<dbReference type="PROSITE" id="PS00216">
    <property type="entry name" value="SUGAR_TRANSPORT_1"/>
    <property type="match status" value="1"/>
</dbReference>
<dbReference type="Gene3D" id="1.20.1250.20">
    <property type="entry name" value="MFS general substrate transporter like domains"/>
    <property type="match status" value="1"/>
</dbReference>
<protein>
    <submittedName>
        <fullName evidence="10">MFS family permease/acetolactate synthase regulatory subunit</fullName>
    </submittedName>
</protein>
<dbReference type="SUPFAM" id="SSF55021">
    <property type="entry name" value="ACT-like"/>
    <property type="match status" value="1"/>
</dbReference>
<feature type="transmembrane region" description="Helical" evidence="7">
    <location>
        <begin position="296"/>
        <end position="319"/>
    </location>
</feature>
<dbReference type="InterPro" id="IPR050171">
    <property type="entry name" value="MFS_Transporters"/>
</dbReference>
<comment type="subcellular location">
    <subcellularLocation>
        <location evidence="1">Cell membrane</location>
        <topology evidence="1">Multi-pass membrane protein</topology>
    </subcellularLocation>
</comment>
<dbReference type="Pfam" id="PF22629">
    <property type="entry name" value="ACT_AHAS_ss"/>
    <property type="match status" value="1"/>
</dbReference>
<feature type="transmembrane region" description="Helical" evidence="7">
    <location>
        <begin position="219"/>
        <end position="237"/>
    </location>
</feature>